<dbReference type="InterPro" id="IPR011726">
    <property type="entry name" value="KdpF"/>
</dbReference>
<gene>
    <name evidence="2" type="ORF">DOP62_09335</name>
</gene>
<dbReference type="GO" id="GO:0005886">
    <property type="term" value="C:plasma membrane"/>
    <property type="evidence" value="ECO:0007669"/>
    <property type="project" value="InterPro"/>
</dbReference>
<reference evidence="2 3" key="1">
    <citation type="journal article" date="2018" name="Sci. Rep.">
        <title>Genome Features and Biochemical Characteristics of a Robust, Fast Growing and Naturally Transformable Cyanobacterium Synechococcus elongatus PCC 11801 Isolated from India.</title>
        <authorList>
            <person name="Jaiswal D."/>
            <person name="Sengupta A."/>
            <person name="Sohoni S."/>
            <person name="Sengupta S."/>
            <person name="Phadnavis A.G."/>
            <person name="Pakrasi H.B."/>
            <person name="Wangikar P.P."/>
        </authorList>
    </citation>
    <scope>NUCLEOTIDE SEQUENCE [LARGE SCALE GENOMIC DNA]</scope>
    <source>
        <strain evidence="2 3">PCC 11801</strain>
    </source>
</reference>
<protein>
    <submittedName>
        <fullName evidence="2">Potassium-transporting ATPase subunit F</fullName>
    </submittedName>
</protein>
<evidence type="ECO:0000256" key="1">
    <source>
        <dbReference type="SAM" id="Phobius"/>
    </source>
</evidence>
<keyword evidence="1" id="KW-0472">Membrane</keyword>
<name>A0AAN1QP19_SYNEL</name>
<keyword evidence="1" id="KW-0812">Transmembrane</keyword>
<sequence length="48" mass="5123">MTIPLDPPATVWMAAIATAPTGLQVALLTGVIALSVYLFYVMISPEKF</sequence>
<proteinExistence type="predicted"/>
<dbReference type="GO" id="GO:0008556">
    <property type="term" value="F:P-type potassium transmembrane transporter activity"/>
    <property type="evidence" value="ECO:0007669"/>
    <property type="project" value="InterPro"/>
</dbReference>
<dbReference type="Pfam" id="PF09604">
    <property type="entry name" value="Potass_KdpF"/>
    <property type="match status" value="1"/>
</dbReference>
<evidence type="ECO:0000313" key="3">
    <source>
        <dbReference type="Proteomes" id="UP000267249"/>
    </source>
</evidence>
<feature type="transmembrane region" description="Helical" evidence="1">
    <location>
        <begin position="12"/>
        <end position="40"/>
    </location>
</feature>
<accession>A0AAN1QP19</accession>
<dbReference type="Proteomes" id="UP000267249">
    <property type="component" value="Chromosome"/>
</dbReference>
<keyword evidence="1" id="KW-1133">Transmembrane helix</keyword>
<dbReference type="EMBL" id="CP030139">
    <property type="protein sequence ID" value="AZB72894.1"/>
    <property type="molecule type" value="Genomic_DNA"/>
</dbReference>
<organism evidence="2 3">
    <name type="scientific">Synechococcus elongatus PCC 11801</name>
    <dbReference type="NCBI Taxonomy" id="2219813"/>
    <lineage>
        <taxon>Bacteria</taxon>
        <taxon>Bacillati</taxon>
        <taxon>Cyanobacteriota</taxon>
        <taxon>Cyanophyceae</taxon>
        <taxon>Synechococcales</taxon>
        <taxon>Synechococcaceae</taxon>
        <taxon>Synechococcus</taxon>
    </lineage>
</organism>
<dbReference type="RefSeq" id="WP_208673213.1">
    <property type="nucleotide sequence ID" value="NZ_CP030139.2"/>
</dbReference>
<evidence type="ECO:0000313" key="2">
    <source>
        <dbReference type="EMBL" id="AZB72894.1"/>
    </source>
</evidence>
<dbReference type="AlphaFoldDB" id="A0AAN1QP19"/>